<reference evidence="2 3" key="1">
    <citation type="submission" date="2024-02" db="EMBL/GenBank/DDBJ databases">
        <authorList>
            <person name="Vignale AGUSTIN F."/>
            <person name="Sosa J E."/>
            <person name="Modenutti C."/>
        </authorList>
    </citation>
    <scope>NUCLEOTIDE SEQUENCE [LARGE SCALE GENOMIC DNA]</scope>
</reference>
<protein>
    <submittedName>
        <fullName evidence="2">Uncharacterized protein</fullName>
    </submittedName>
</protein>
<gene>
    <name evidence="2" type="ORF">ILEXP_LOCUS5033</name>
</gene>
<organism evidence="2 3">
    <name type="scientific">Ilex paraguariensis</name>
    <name type="common">yerba mate</name>
    <dbReference type="NCBI Taxonomy" id="185542"/>
    <lineage>
        <taxon>Eukaryota</taxon>
        <taxon>Viridiplantae</taxon>
        <taxon>Streptophyta</taxon>
        <taxon>Embryophyta</taxon>
        <taxon>Tracheophyta</taxon>
        <taxon>Spermatophyta</taxon>
        <taxon>Magnoliopsida</taxon>
        <taxon>eudicotyledons</taxon>
        <taxon>Gunneridae</taxon>
        <taxon>Pentapetalae</taxon>
        <taxon>asterids</taxon>
        <taxon>campanulids</taxon>
        <taxon>Aquifoliales</taxon>
        <taxon>Aquifoliaceae</taxon>
        <taxon>Ilex</taxon>
    </lineage>
</organism>
<sequence length="153" mass="17385">MMGLIIPKASEGNRWIEFGRLMGSSIAKESTRNLGKNRGWNSKNGIEGRNKQECASDGGGSWNPMRREAKYSLWPDGLQLKLFYFFCGNCRRSFEETSKENKIAIASKRDDRFSQSDRGGLFGGVKIGRDEFNLEGLCSDDEDQRRTMLEVQE</sequence>
<dbReference type="Proteomes" id="UP001642360">
    <property type="component" value="Unassembled WGS sequence"/>
</dbReference>
<proteinExistence type="predicted"/>
<accession>A0ABC8QZW3</accession>
<dbReference type="EMBL" id="CAUOFW020000848">
    <property type="protein sequence ID" value="CAK9137977.1"/>
    <property type="molecule type" value="Genomic_DNA"/>
</dbReference>
<keyword evidence="3" id="KW-1185">Reference proteome</keyword>
<evidence type="ECO:0000313" key="3">
    <source>
        <dbReference type="Proteomes" id="UP001642360"/>
    </source>
</evidence>
<feature type="region of interest" description="Disordered" evidence="1">
    <location>
        <begin position="33"/>
        <end position="61"/>
    </location>
</feature>
<evidence type="ECO:0000256" key="1">
    <source>
        <dbReference type="SAM" id="MobiDB-lite"/>
    </source>
</evidence>
<comment type="caution">
    <text evidence="2">The sequence shown here is derived from an EMBL/GenBank/DDBJ whole genome shotgun (WGS) entry which is preliminary data.</text>
</comment>
<dbReference type="AlphaFoldDB" id="A0ABC8QZW3"/>
<name>A0ABC8QZW3_9AQUA</name>
<evidence type="ECO:0000313" key="2">
    <source>
        <dbReference type="EMBL" id="CAK9137977.1"/>
    </source>
</evidence>